<feature type="transmembrane region" description="Helical" evidence="7">
    <location>
        <begin position="80"/>
        <end position="104"/>
    </location>
</feature>
<dbReference type="InterPro" id="IPR010920">
    <property type="entry name" value="LSM_dom_sf"/>
</dbReference>
<keyword evidence="12" id="KW-1185">Reference proteome</keyword>
<evidence type="ECO:0000259" key="8">
    <source>
        <dbReference type="Pfam" id="PF00924"/>
    </source>
</evidence>
<dbReference type="eggNOG" id="COG3264">
    <property type="taxonomic scope" value="Bacteria"/>
</dbReference>
<dbReference type="GO" id="GO:0008381">
    <property type="term" value="F:mechanosensitive monoatomic ion channel activity"/>
    <property type="evidence" value="ECO:0007669"/>
    <property type="project" value="InterPro"/>
</dbReference>
<dbReference type="Pfam" id="PF05552">
    <property type="entry name" value="MS_channel_1st_1"/>
    <property type="match status" value="1"/>
</dbReference>
<dbReference type="PANTHER" id="PTHR30221:SF1">
    <property type="entry name" value="SMALL-CONDUCTANCE MECHANOSENSITIVE CHANNEL"/>
    <property type="match status" value="1"/>
</dbReference>
<evidence type="ECO:0000256" key="2">
    <source>
        <dbReference type="ARBA" id="ARBA00008017"/>
    </source>
</evidence>
<dbReference type="InterPro" id="IPR008910">
    <property type="entry name" value="MSC_TM_helix"/>
</dbReference>
<evidence type="ECO:0000256" key="6">
    <source>
        <dbReference type="ARBA" id="ARBA00023136"/>
    </source>
</evidence>
<evidence type="ECO:0000313" key="11">
    <source>
        <dbReference type="EMBL" id="GAL84622.1"/>
    </source>
</evidence>
<evidence type="ECO:0000256" key="1">
    <source>
        <dbReference type="ARBA" id="ARBA00004651"/>
    </source>
</evidence>
<keyword evidence="3" id="KW-1003">Cell membrane</keyword>
<evidence type="ECO:0000259" key="10">
    <source>
        <dbReference type="Pfam" id="PF21088"/>
    </source>
</evidence>
<dbReference type="InterPro" id="IPR045275">
    <property type="entry name" value="MscS_archaea/bacteria_type"/>
</dbReference>
<feature type="domain" description="Mechanosensitive ion channel MscS" evidence="8">
    <location>
        <begin position="130"/>
        <end position="196"/>
    </location>
</feature>
<dbReference type="InterPro" id="IPR011014">
    <property type="entry name" value="MscS_channel_TM-2"/>
</dbReference>
<sequence>MVGQTILSKEMRDIILDISLYAEAYEMIFKKLLSWVRAFALMIPNFITAILIFITFSLIAKFVKKVLHRILLRTSISEDIIIILTRIVAVIIILVGVFFCLGILQLEKTVTSLLAGAGIIGLALSFAFQDLATNLISGFIIAVKKPFKVGDHIETNNFIGTVSAIDIRAIHLKTFDGQEVIIPSKDVLQKPIKNFHTFGERRIEFTIGISYNEDLEKVANLAQATLEKVTGRDPNKNVEVYFDTLNETSINLILKLWVNLAEHKNVFLVKHNAIIDIQKAFKENDIAIPLTARVREEFLASINQAPVLKLEKSNL</sequence>
<dbReference type="InterPro" id="IPR049278">
    <property type="entry name" value="MS_channel_C"/>
</dbReference>
<dbReference type="Pfam" id="PF21088">
    <property type="entry name" value="MS_channel_1st"/>
    <property type="match status" value="1"/>
</dbReference>
<evidence type="ECO:0000256" key="5">
    <source>
        <dbReference type="ARBA" id="ARBA00022989"/>
    </source>
</evidence>
<dbReference type="OrthoDB" id="1522493at2"/>
<comment type="similarity">
    <text evidence="2">Belongs to the MscS (TC 1.A.23) family.</text>
</comment>
<keyword evidence="6 7" id="KW-0472">Membrane</keyword>
<keyword evidence="4 7" id="KW-0812">Transmembrane</keyword>
<dbReference type="InterPro" id="IPR023408">
    <property type="entry name" value="MscS_beta-dom_sf"/>
</dbReference>
<dbReference type="InterPro" id="IPR011066">
    <property type="entry name" value="MscS_channel_C_sf"/>
</dbReference>
<feature type="transmembrane region" description="Helical" evidence="7">
    <location>
        <begin position="35"/>
        <end position="59"/>
    </location>
</feature>
<dbReference type="InterPro" id="IPR049142">
    <property type="entry name" value="MS_channel_1st"/>
</dbReference>
<reference evidence="11 12" key="1">
    <citation type="submission" date="2014-09" db="EMBL/GenBank/DDBJ databases">
        <title>Sporocytophaga myxococcoides PG-01 genome sequencing.</title>
        <authorList>
            <person name="Liu L."/>
            <person name="Gao P.J."/>
            <person name="Chen G.J."/>
            <person name="Wang L.S."/>
        </authorList>
    </citation>
    <scope>NUCLEOTIDE SEQUENCE [LARGE SCALE GENOMIC DNA]</scope>
    <source>
        <strain evidence="11 12">PG-01</strain>
    </source>
</reference>
<dbReference type="Gene3D" id="2.30.30.60">
    <property type="match status" value="1"/>
</dbReference>
<keyword evidence="5 7" id="KW-1133">Transmembrane helix</keyword>
<feature type="domain" description="Mechanosensitive ion channel transmembrane helices 2/3" evidence="10">
    <location>
        <begin position="87"/>
        <end position="129"/>
    </location>
</feature>
<dbReference type="SUPFAM" id="SSF50182">
    <property type="entry name" value="Sm-like ribonucleoproteins"/>
    <property type="match status" value="1"/>
</dbReference>
<dbReference type="AlphaFoldDB" id="A0A098LDT4"/>
<name>A0A098LDT4_9BACT</name>
<dbReference type="EMBL" id="BBLT01000003">
    <property type="protein sequence ID" value="GAL84622.1"/>
    <property type="molecule type" value="Genomic_DNA"/>
</dbReference>
<dbReference type="STRING" id="153721.MYP_1850"/>
<gene>
    <name evidence="11" type="ORF">MYP_1850</name>
</gene>
<protein>
    <submittedName>
        <fullName evidence="11">Mechanosensitive ion channel protein MscS</fullName>
    </submittedName>
</protein>
<feature type="domain" description="Mechanosensitive ion channel MscS C-terminal" evidence="9">
    <location>
        <begin position="203"/>
        <end position="288"/>
    </location>
</feature>
<dbReference type="Pfam" id="PF21082">
    <property type="entry name" value="MS_channel_3rd"/>
    <property type="match status" value="1"/>
</dbReference>
<evidence type="ECO:0000259" key="9">
    <source>
        <dbReference type="Pfam" id="PF21082"/>
    </source>
</evidence>
<evidence type="ECO:0000256" key="7">
    <source>
        <dbReference type="SAM" id="Phobius"/>
    </source>
</evidence>
<organism evidence="11 12">
    <name type="scientific">Sporocytophaga myxococcoides</name>
    <dbReference type="NCBI Taxonomy" id="153721"/>
    <lineage>
        <taxon>Bacteria</taxon>
        <taxon>Pseudomonadati</taxon>
        <taxon>Bacteroidota</taxon>
        <taxon>Cytophagia</taxon>
        <taxon>Cytophagales</taxon>
        <taxon>Cytophagaceae</taxon>
        <taxon>Sporocytophaga</taxon>
    </lineage>
</organism>
<accession>A0A098LDT4</accession>
<dbReference type="GO" id="GO:0005886">
    <property type="term" value="C:plasma membrane"/>
    <property type="evidence" value="ECO:0007669"/>
    <property type="project" value="UniProtKB-SubCell"/>
</dbReference>
<dbReference type="SUPFAM" id="SSF82689">
    <property type="entry name" value="Mechanosensitive channel protein MscS (YggB), C-terminal domain"/>
    <property type="match status" value="1"/>
</dbReference>
<dbReference type="PANTHER" id="PTHR30221">
    <property type="entry name" value="SMALL-CONDUCTANCE MECHANOSENSITIVE CHANNEL"/>
    <property type="match status" value="1"/>
</dbReference>
<evidence type="ECO:0000256" key="4">
    <source>
        <dbReference type="ARBA" id="ARBA00022692"/>
    </source>
</evidence>
<comment type="subcellular location">
    <subcellularLocation>
        <location evidence="1">Cell membrane</location>
        <topology evidence="1">Multi-pass membrane protein</topology>
    </subcellularLocation>
</comment>
<dbReference type="InterPro" id="IPR006685">
    <property type="entry name" value="MscS_channel_2nd"/>
</dbReference>
<dbReference type="Proteomes" id="UP000030185">
    <property type="component" value="Unassembled WGS sequence"/>
</dbReference>
<dbReference type="Gene3D" id="3.30.70.100">
    <property type="match status" value="1"/>
</dbReference>
<comment type="caution">
    <text evidence="11">The sequence shown here is derived from an EMBL/GenBank/DDBJ whole genome shotgun (WGS) entry which is preliminary data.</text>
</comment>
<dbReference type="Gene3D" id="1.10.287.1260">
    <property type="match status" value="1"/>
</dbReference>
<dbReference type="SUPFAM" id="SSF82861">
    <property type="entry name" value="Mechanosensitive channel protein MscS (YggB), transmembrane region"/>
    <property type="match status" value="1"/>
</dbReference>
<feature type="transmembrane region" description="Helical" evidence="7">
    <location>
        <begin position="110"/>
        <end position="128"/>
    </location>
</feature>
<evidence type="ECO:0000256" key="3">
    <source>
        <dbReference type="ARBA" id="ARBA00022475"/>
    </source>
</evidence>
<evidence type="ECO:0000313" key="12">
    <source>
        <dbReference type="Proteomes" id="UP000030185"/>
    </source>
</evidence>
<dbReference type="Pfam" id="PF00924">
    <property type="entry name" value="MS_channel_2nd"/>
    <property type="match status" value="1"/>
</dbReference>
<proteinExistence type="inferred from homology"/>